<dbReference type="InterPro" id="IPR005523">
    <property type="entry name" value="DUF317_SPDY"/>
</dbReference>
<evidence type="ECO:0000313" key="3">
    <source>
        <dbReference type="EMBL" id="GAA1159840.1"/>
    </source>
</evidence>
<comment type="caution">
    <text evidence="3">The sequence shown here is derived from an EMBL/GenBank/DDBJ whole genome shotgun (WGS) entry which is preliminary data.</text>
</comment>
<reference evidence="3 4" key="1">
    <citation type="journal article" date="2019" name="Int. J. Syst. Evol. Microbiol.">
        <title>The Global Catalogue of Microorganisms (GCM) 10K type strain sequencing project: providing services to taxonomists for standard genome sequencing and annotation.</title>
        <authorList>
            <consortium name="The Broad Institute Genomics Platform"/>
            <consortium name="The Broad Institute Genome Sequencing Center for Infectious Disease"/>
            <person name="Wu L."/>
            <person name="Ma J."/>
        </authorList>
    </citation>
    <scope>NUCLEOTIDE SEQUENCE [LARGE SCALE GENOMIC DNA]</scope>
    <source>
        <strain evidence="3 4">JCM 12696</strain>
    </source>
</reference>
<dbReference type="Proteomes" id="UP001501371">
    <property type="component" value="Unassembled WGS sequence"/>
</dbReference>
<feature type="domain" description="DUF317" evidence="2">
    <location>
        <begin position="58"/>
        <end position="115"/>
    </location>
</feature>
<gene>
    <name evidence="3" type="ORF">GCM10009654_15000</name>
</gene>
<evidence type="ECO:0000259" key="2">
    <source>
        <dbReference type="Pfam" id="PF03771"/>
    </source>
</evidence>
<proteinExistence type="predicted"/>
<feature type="compositionally biased region" description="Pro residues" evidence="1">
    <location>
        <begin position="243"/>
        <end position="258"/>
    </location>
</feature>
<accession>A0ABN1UQD6</accession>
<dbReference type="Pfam" id="PF03771">
    <property type="entry name" value="SPDY"/>
    <property type="match status" value="2"/>
</dbReference>
<organism evidence="3 4">
    <name type="scientific">Streptomyces hebeiensis</name>
    <dbReference type="NCBI Taxonomy" id="229486"/>
    <lineage>
        <taxon>Bacteria</taxon>
        <taxon>Bacillati</taxon>
        <taxon>Actinomycetota</taxon>
        <taxon>Actinomycetes</taxon>
        <taxon>Kitasatosporales</taxon>
        <taxon>Streptomycetaceae</taxon>
        <taxon>Streptomyces</taxon>
    </lineage>
</organism>
<protein>
    <submittedName>
        <fullName evidence="3">DUF317 domain-containing protein</fullName>
    </submittedName>
</protein>
<name>A0ABN1UQD6_9ACTN</name>
<feature type="domain" description="DUF317" evidence="2">
    <location>
        <begin position="161"/>
        <end position="219"/>
    </location>
</feature>
<keyword evidence="4" id="KW-1185">Reference proteome</keyword>
<feature type="region of interest" description="Disordered" evidence="1">
    <location>
        <begin position="239"/>
        <end position="264"/>
    </location>
</feature>
<evidence type="ECO:0000313" key="4">
    <source>
        <dbReference type="Proteomes" id="UP001501371"/>
    </source>
</evidence>
<dbReference type="RefSeq" id="WP_344271955.1">
    <property type="nucleotide sequence ID" value="NZ_BAAAKV010000010.1"/>
</dbReference>
<dbReference type="EMBL" id="BAAAKV010000010">
    <property type="protein sequence ID" value="GAA1159840.1"/>
    <property type="molecule type" value="Genomic_DNA"/>
</dbReference>
<sequence>MSLDPFDFNGLDPAQTVKVLPRHLAGPGPADVRTAWPFPFDMDWTLQQPDQGTAFTVSPCMRLWTSFVPEPDKSSKGTWTTAANRVPFGQEVWRITFDATTPVELLHDVHAELLDLYHEDLHSDRDRLFEDDTAPPDAYGALFRSGWSHSVKTNGTQTFLSPDGLGGVRHQYATDGSHELAWRAWGGYLSEPQWQARFSFDTPTTLVAALTASMVSTEPLSRTATDVPVHNRPHLYLATATPKQPPSFPLAAPPPPGRGPGRNR</sequence>
<evidence type="ECO:0000256" key="1">
    <source>
        <dbReference type="SAM" id="MobiDB-lite"/>
    </source>
</evidence>